<accession>A0ABN0UD02</accession>
<evidence type="ECO:0000256" key="4">
    <source>
        <dbReference type="ARBA" id="ARBA00023098"/>
    </source>
</evidence>
<dbReference type="SUPFAM" id="SSF56801">
    <property type="entry name" value="Acetyl-CoA synthetase-like"/>
    <property type="match status" value="1"/>
</dbReference>
<feature type="domain" description="AMP-dependent synthetase/ligase" evidence="5">
    <location>
        <begin position="26"/>
        <end position="418"/>
    </location>
</feature>
<comment type="caution">
    <text evidence="7">The sequence shown here is derived from an EMBL/GenBank/DDBJ whole genome shotgun (WGS) entry which is preliminary data.</text>
</comment>
<dbReference type="Pfam" id="PF00501">
    <property type="entry name" value="AMP-binding"/>
    <property type="match status" value="1"/>
</dbReference>
<keyword evidence="4" id="KW-0443">Lipid metabolism</keyword>
<dbReference type="EMBL" id="BAAABU010000014">
    <property type="protein sequence ID" value="GAA0246470.1"/>
    <property type="molecule type" value="Genomic_DNA"/>
</dbReference>
<dbReference type="CDD" id="cd05931">
    <property type="entry name" value="FAAL"/>
    <property type="match status" value="1"/>
</dbReference>
<evidence type="ECO:0000256" key="3">
    <source>
        <dbReference type="ARBA" id="ARBA00022832"/>
    </source>
</evidence>
<evidence type="ECO:0000256" key="1">
    <source>
        <dbReference type="ARBA" id="ARBA00006432"/>
    </source>
</evidence>
<dbReference type="InterPro" id="IPR000873">
    <property type="entry name" value="AMP-dep_synth/lig_dom"/>
</dbReference>
<dbReference type="InterPro" id="IPR045851">
    <property type="entry name" value="AMP-bd_C_sf"/>
</dbReference>
<dbReference type="Gene3D" id="3.40.50.12780">
    <property type="entry name" value="N-terminal domain of ligase-like"/>
    <property type="match status" value="1"/>
</dbReference>
<dbReference type="PANTHER" id="PTHR22754">
    <property type="entry name" value="DISCO-INTERACTING PROTEIN 2 DIP2 -RELATED"/>
    <property type="match status" value="1"/>
</dbReference>
<dbReference type="InterPro" id="IPR020845">
    <property type="entry name" value="AMP-binding_CS"/>
</dbReference>
<dbReference type="Gene3D" id="3.30.300.30">
    <property type="match status" value="1"/>
</dbReference>
<evidence type="ECO:0000256" key="2">
    <source>
        <dbReference type="ARBA" id="ARBA00022598"/>
    </source>
</evidence>
<evidence type="ECO:0000313" key="7">
    <source>
        <dbReference type="EMBL" id="GAA0246470.1"/>
    </source>
</evidence>
<name>A0ABN0UD02_9PSEU</name>
<dbReference type="Pfam" id="PF23024">
    <property type="entry name" value="AMP-dom_DIP2-like"/>
    <property type="match status" value="1"/>
</dbReference>
<organism evidence="7 8">
    <name type="scientific">Saccharothrix mutabilis subsp. mutabilis</name>
    <dbReference type="NCBI Taxonomy" id="66855"/>
    <lineage>
        <taxon>Bacteria</taxon>
        <taxon>Bacillati</taxon>
        <taxon>Actinomycetota</taxon>
        <taxon>Actinomycetes</taxon>
        <taxon>Pseudonocardiales</taxon>
        <taxon>Pseudonocardiaceae</taxon>
        <taxon>Saccharothrix</taxon>
    </lineage>
</organism>
<reference evidence="7 8" key="1">
    <citation type="journal article" date="2019" name="Int. J. Syst. Evol. Microbiol.">
        <title>The Global Catalogue of Microorganisms (GCM) 10K type strain sequencing project: providing services to taxonomists for standard genome sequencing and annotation.</title>
        <authorList>
            <consortium name="The Broad Institute Genomics Platform"/>
            <consortium name="The Broad Institute Genome Sequencing Center for Infectious Disease"/>
            <person name="Wu L."/>
            <person name="Ma J."/>
        </authorList>
    </citation>
    <scope>NUCLEOTIDE SEQUENCE [LARGE SCALE GENOMIC DNA]</scope>
    <source>
        <strain evidence="7 8">JCM 3380</strain>
    </source>
</reference>
<keyword evidence="8" id="KW-1185">Reference proteome</keyword>
<evidence type="ECO:0000259" key="6">
    <source>
        <dbReference type="Pfam" id="PF23024"/>
    </source>
</evidence>
<dbReference type="InterPro" id="IPR042099">
    <property type="entry name" value="ANL_N_sf"/>
</dbReference>
<evidence type="ECO:0000259" key="5">
    <source>
        <dbReference type="Pfam" id="PF00501"/>
    </source>
</evidence>
<feature type="domain" description="AMP-binding enzyme C-terminal" evidence="6">
    <location>
        <begin position="459"/>
        <end position="568"/>
    </location>
</feature>
<dbReference type="Proteomes" id="UP001500416">
    <property type="component" value="Unassembled WGS sequence"/>
</dbReference>
<keyword evidence="3" id="KW-0276">Fatty acid metabolism</keyword>
<gene>
    <name evidence="7" type="ORF">GCM10010492_52470</name>
</gene>
<dbReference type="PROSITE" id="PS00455">
    <property type="entry name" value="AMP_BINDING"/>
    <property type="match status" value="1"/>
</dbReference>
<dbReference type="InterPro" id="IPR040097">
    <property type="entry name" value="FAAL/FAAC"/>
</dbReference>
<dbReference type="RefSeq" id="WP_343936552.1">
    <property type="nucleotide sequence ID" value="NZ_BAAABU010000014.1"/>
</dbReference>
<dbReference type="InterPro" id="IPR025110">
    <property type="entry name" value="AMP-bd_C"/>
</dbReference>
<comment type="similarity">
    <text evidence="1">Belongs to the ATP-dependent AMP-binding enzyme family.</text>
</comment>
<keyword evidence="2" id="KW-0436">Ligase</keyword>
<dbReference type="PANTHER" id="PTHR22754:SF32">
    <property type="entry name" value="DISCO-INTERACTING PROTEIN 2"/>
    <property type="match status" value="1"/>
</dbReference>
<sequence>MRILDPRVHLPGDGTPLATLVDLCRARAAAEPRRRVFRHRSPDAALTLAEFDTRARALAVRLLDVVPAGSRALLGFAPGLDFAVALAGCLYAGVVAVPVPPLGGPGARVESVVRSARPGVLLSTERELAEPQGEASWGDLVPIAVDALDHERADRWQRPDTGPDSVAYLQYSSGSTGEPKGVTLTHANVLHNLAMIHQATARPADAEGEPRPPSVLWLPQHYNMGLIGSVLEPLYSGHDVVTMAASAFVRSPYTWLRTLSDVGRVDTCAPNFALDLCTRRITSAQLATLDLSGVEMLLIGGEPVRAATLDRFHETFAGAGLRRDALVPAYGLAESTVLVTAGQIGQGPVLLRVDRTALTAGVARPVEPAAGGRLLVSSGSVPAATTVVPVDAVTGRPCDDGRVGEIHVAGPSVGLGYWNAESDVFDAVVPDHPGRRFLRTGDLGFRYDGELFVTGRAKDVIIIAGANHYPHDIEATVERAHPAVRERGVCALGVDDGERERLVVLVEVVPESAADPAELVQAVRRAVHVAHGLQAHGVELLAAGALPYTVNGKLRRADCLRGHLAGALPRWAP</sequence>
<protein>
    <submittedName>
        <fullName evidence="7">Uncharacterized protein</fullName>
    </submittedName>
</protein>
<evidence type="ECO:0000313" key="8">
    <source>
        <dbReference type="Proteomes" id="UP001500416"/>
    </source>
</evidence>
<proteinExistence type="inferred from homology"/>